<dbReference type="GO" id="GO:0003723">
    <property type="term" value="F:RNA binding"/>
    <property type="evidence" value="ECO:0007669"/>
    <property type="project" value="InterPro"/>
</dbReference>
<dbReference type="Pfam" id="PF04851">
    <property type="entry name" value="ResIII"/>
    <property type="match status" value="1"/>
</dbReference>
<dbReference type="AlphaFoldDB" id="A0A4Q9LMU4"/>
<dbReference type="GO" id="GO:0003724">
    <property type="term" value="F:RNA helicase activity"/>
    <property type="evidence" value="ECO:0007669"/>
    <property type="project" value="InterPro"/>
</dbReference>
<feature type="compositionally biased region" description="Polar residues" evidence="8">
    <location>
        <begin position="443"/>
        <end position="456"/>
    </location>
</feature>
<dbReference type="SMART" id="SM00487">
    <property type="entry name" value="DEXDc"/>
    <property type="match status" value="1"/>
</dbReference>
<dbReference type="GO" id="GO:0008270">
    <property type="term" value="F:zinc ion binding"/>
    <property type="evidence" value="ECO:0007669"/>
    <property type="project" value="InterPro"/>
</dbReference>
<dbReference type="InterPro" id="IPR014001">
    <property type="entry name" value="Helicase_ATP-bd"/>
</dbReference>
<dbReference type="Pfam" id="PF13087">
    <property type="entry name" value="AAA_12"/>
    <property type="match status" value="1"/>
</dbReference>
<evidence type="ECO:0000313" key="11">
    <source>
        <dbReference type="EMBL" id="TBU09688.1"/>
    </source>
</evidence>
<feature type="domain" description="Helicase ATP-binding" evidence="9">
    <location>
        <begin position="352"/>
        <end position="521"/>
    </location>
</feature>
<dbReference type="Gene3D" id="3.40.50.300">
    <property type="entry name" value="P-loop containing nucleotide triphosphate hydrolases"/>
    <property type="match status" value="2"/>
</dbReference>
<dbReference type="GO" id="GO:0005737">
    <property type="term" value="C:cytoplasm"/>
    <property type="evidence" value="ECO:0007669"/>
    <property type="project" value="InterPro"/>
</dbReference>
<proteinExistence type="inferred from homology"/>
<evidence type="ECO:0000259" key="10">
    <source>
        <dbReference type="PROSITE" id="PS51997"/>
    </source>
</evidence>
<feature type="region of interest" description="Disordered" evidence="8">
    <location>
        <begin position="443"/>
        <end position="464"/>
    </location>
</feature>
<dbReference type="VEuPathDB" id="MicrosporidiaDB:CWI39_0050p0030"/>
<dbReference type="EMBL" id="PIXR01000050">
    <property type="protein sequence ID" value="TBU09688.1"/>
    <property type="molecule type" value="Genomic_DNA"/>
</dbReference>
<gene>
    <name evidence="11" type="ORF">CWI39_0050p0030</name>
</gene>
<evidence type="ECO:0000256" key="5">
    <source>
        <dbReference type="ARBA" id="ARBA00022840"/>
    </source>
</evidence>
<dbReference type="PROSITE" id="PS51997">
    <property type="entry name" value="UPF1_CH_RICH"/>
    <property type="match status" value="1"/>
</dbReference>
<evidence type="ECO:0000256" key="8">
    <source>
        <dbReference type="SAM" id="MobiDB-lite"/>
    </source>
</evidence>
<dbReference type="CDD" id="cd18039">
    <property type="entry name" value="DEXXQc_UPF1"/>
    <property type="match status" value="1"/>
</dbReference>
<evidence type="ECO:0000256" key="3">
    <source>
        <dbReference type="ARBA" id="ARBA00022801"/>
    </source>
</evidence>
<dbReference type="InterPro" id="IPR018999">
    <property type="entry name" value="UPF1_CH/ZBD"/>
</dbReference>
<evidence type="ECO:0000256" key="2">
    <source>
        <dbReference type="ARBA" id="ARBA00022741"/>
    </source>
</evidence>
<dbReference type="GO" id="GO:0005694">
    <property type="term" value="C:chromosome"/>
    <property type="evidence" value="ECO:0007669"/>
    <property type="project" value="UniProtKB-ARBA"/>
</dbReference>
<dbReference type="Proteomes" id="UP000293045">
    <property type="component" value="Unassembled WGS sequence"/>
</dbReference>
<evidence type="ECO:0000256" key="6">
    <source>
        <dbReference type="ARBA" id="ARBA00048432"/>
    </source>
</evidence>
<keyword evidence="2" id="KW-0547">Nucleotide-binding</keyword>
<dbReference type="InterPro" id="IPR047187">
    <property type="entry name" value="SF1_C_Upf1"/>
</dbReference>
<dbReference type="GO" id="GO:0005524">
    <property type="term" value="F:ATP binding"/>
    <property type="evidence" value="ECO:0007669"/>
    <property type="project" value="UniProtKB-KW"/>
</dbReference>
<dbReference type="InterPro" id="IPR027417">
    <property type="entry name" value="P-loop_NTPase"/>
</dbReference>
<evidence type="ECO:0000256" key="7">
    <source>
        <dbReference type="PROSITE-ProRule" id="PRU01341"/>
    </source>
</evidence>
<accession>A0A4Q9LMU4</accession>
<reference evidence="11 12" key="1">
    <citation type="submission" date="2017-12" db="EMBL/GenBank/DDBJ databases">
        <authorList>
            <person name="Pombert J.-F."/>
            <person name="Haag K.L."/>
            <person name="Ebert D."/>
        </authorList>
    </citation>
    <scope>NUCLEOTIDE SEQUENCE [LARGE SCALE GENOMIC DNA]</scope>
    <source>
        <strain evidence="11">IL-BN-2</strain>
    </source>
</reference>
<name>A0A4Q9LMU4_9MICR</name>
<comment type="caution">
    <text evidence="7">Lacks conserved residue(s) required for the propagation of feature annotation.</text>
</comment>
<evidence type="ECO:0000313" key="12">
    <source>
        <dbReference type="Proteomes" id="UP000293045"/>
    </source>
</evidence>
<dbReference type="PANTHER" id="PTHR10887">
    <property type="entry name" value="DNA2/NAM7 HELICASE FAMILY"/>
    <property type="match status" value="1"/>
</dbReference>
<dbReference type="FunFam" id="3.40.50.300:FF:000326">
    <property type="entry name" value="P-loop containing nucleoside triphosphate hydrolase"/>
    <property type="match status" value="1"/>
</dbReference>
<evidence type="ECO:0000256" key="1">
    <source>
        <dbReference type="ARBA" id="ARBA00007913"/>
    </source>
</evidence>
<dbReference type="GO" id="GO:0016787">
    <property type="term" value="F:hydrolase activity"/>
    <property type="evidence" value="ECO:0007669"/>
    <property type="project" value="UniProtKB-KW"/>
</dbReference>
<comment type="catalytic activity">
    <reaction evidence="6">
        <text>ATP + H2O = ADP + phosphate + H(+)</text>
        <dbReference type="Rhea" id="RHEA:13065"/>
        <dbReference type="ChEBI" id="CHEBI:15377"/>
        <dbReference type="ChEBI" id="CHEBI:15378"/>
        <dbReference type="ChEBI" id="CHEBI:30616"/>
        <dbReference type="ChEBI" id="CHEBI:43474"/>
        <dbReference type="ChEBI" id="CHEBI:456216"/>
        <dbReference type="EC" id="3.6.4.12"/>
    </reaction>
    <physiologicalReaction direction="left-to-right" evidence="6">
        <dbReference type="Rhea" id="RHEA:13066"/>
    </physiologicalReaction>
</comment>
<evidence type="ECO:0000256" key="4">
    <source>
        <dbReference type="ARBA" id="ARBA00022806"/>
    </source>
</evidence>
<dbReference type="SUPFAM" id="SSF52540">
    <property type="entry name" value="P-loop containing nucleoside triphosphate hydrolases"/>
    <property type="match status" value="1"/>
</dbReference>
<dbReference type="InterPro" id="IPR041677">
    <property type="entry name" value="DNA2/NAM7_AAA_11"/>
</dbReference>
<evidence type="ECO:0000259" key="9">
    <source>
        <dbReference type="PROSITE" id="PS51192"/>
    </source>
</evidence>
<dbReference type="InterPro" id="IPR041679">
    <property type="entry name" value="DNA2/NAM7-like_C"/>
</dbReference>
<dbReference type="PROSITE" id="PS51192">
    <property type="entry name" value="HELICASE_ATP_BIND_1"/>
    <property type="match status" value="1"/>
</dbReference>
<protein>
    <submittedName>
        <fullName evidence="11">ATP-dependent helicase</fullName>
    </submittedName>
</protein>
<dbReference type="InterPro" id="IPR045055">
    <property type="entry name" value="DNA2/NAM7-like"/>
</dbReference>
<dbReference type="GO" id="GO:0000184">
    <property type="term" value="P:nuclear-transcribed mRNA catabolic process, nonsense-mediated decay"/>
    <property type="evidence" value="ECO:0007669"/>
    <property type="project" value="InterPro"/>
</dbReference>
<dbReference type="PANTHER" id="PTHR10887:SF364">
    <property type="entry name" value="REGULATOR OF NONSENSE TRANSCRIPTS 1"/>
    <property type="match status" value="1"/>
</dbReference>
<dbReference type="GO" id="GO:0003678">
    <property type="term" value="F:DNA helicase activity"/>
    <property type="evidence" value="ECO:0007669"/>
    <property type="project" value="UniProtKB-EC"/>
</dbReference>
<dbReference type="GO" id="GO:0003677">
    <property type="term" value="F:DNA binding"/>
    <property type="evidence" value="ECO:0007669"/>
    <property type="project" value="InterPro"/>
</dbReference>
<dbReference type="CDD" id="cd18808">
    <property type="entry name" value="SF1_C_Upf1"/>
    <property type="match status" value="1"/>
</dbReference>
<keyword evidence="4 11" id="KW-0347">Helicase</keyword>
<dbReference type="InterPro" id="IPR006935">
    <property type="entry name" value="Helicase/UvrB_N"/>
</dbReference>
<organism evidence="11 12">
    <name type="scientific">Hamiltosporidium magnivora</name>
    <dbReference type="NCBI Taxonomy" id="148818"/>
    <lineage>
        <taxon>Eukaryota</taxon>
        <taxon>Fungi</taxon>
        <taxon>Fungi incertae sedis</taxon>
        <taxon>Microsporidia</taxon>
        <taxon>Dubosqiidae</taxon>
        <taxon>Hamiltosporidium</taxon>
    </lineage>
</organism>
<dbReference type="Pfam" id="PF13086">
    <property type="entry name" value="AAA_11"/>
    <property type="match status" value="1"/>
</dbReference>
<sequence>MKCLYCSQTDYMYKCGTCKKCFCNNPCSPITHIYHHIVSTKHLNIEMVKCHKCQNNDIFRLYVKNSDILYILCDGCVDGEDGYKQVVFDNRLNVGKEEGGACMENVLKQGITGSRSNVGKEVGDENLNGNKNVYSNGKLSEGGYKKKEMQLKFTEEEYISFFTKLVQLEHQQEKILKESLKQNGIKIEFKKENERLFGTFVIPQRDSRVSVGDELYIVSEVDSGKSGERVSSRAFVHSLSKYSEEIIVEVFSQKVVSFEKFSVEFIVKNVGYDRMTNAIKKIFSKCSKEIVDIIMGNNIEEITNKKINEKCINNFVNNIQDIAKVDKCMNKNEEVLTPPNFPALNQTQLNAVAKALSSPLTLIQGPPGTGKTITTAVITYNLIKRDKGRILVVAPSNTAVENLTEKISKTGLKVVRVVSKSMEGVVEDKECLTLHEQIKRITQNKNPNSSNHTVELQNDHQNSHDRKKMMDLEIKLLKMADVVTCTCVTAGRKPLSFLKFTTVIVDEAVQATEPLTLIGCTMGCQKLVLVGDHKQLGPTILDIEASKLGLRISLFERLIKLNLIPELLAIQYRMHPIMCGSVSSYFYNGMLFNCYSGGGKIISILPLPCFFLCVYGKEEVSESGLSYLNREESVRVGGIVRKLLQCGVQGQEIGVITMYEGQRVLISKMFCNEGEEFSKVEVANVDAYQGREKDYIVFSCVRSNDTNTVGFVGDKRRMNVGLTRAKHGLVIIGNPFTLSGCKHWEWLLKWFVDKRMVYEGAVSDLRRGVLFKKGVFDLRAVSESIDM</sequence>
<feature type="domain" description="Upf1" evidence="10">
    <location>
        <begin position="1"/>
        <end position="126"/>
    </location>
</feature>
<keyword evidence="3" id="KW-0378">Hydrolase</keyword>
<dbReference type="VEuPathDB" id="MicrosporidiaDB:CWI36_1546p0010"/>
<keyword evidence="5" id="KW-0067">ATP-binding</keyword>
<comment type="caution">
    <text evidence="11">The sequence shown here is derived from an EMBL/GenBank/DDBJ whole genome shotgun (WGS) entry which is preliminary data.</text>
</comment>
<comment type="similarity">
    <text evidence="1">Belongs to the DNA2/NAM7 helicase family.</text>
</comment>